<evidence type="ECO:0000256" key="1">
    <source>
        <dbReference type="SAM" id="MobiDB-lite"/>
    </source>
</evidence>
<dbReference type="PROSITE" id="PS51257">
    <property type="entry name" value="PROKAR_LIPOPROTEIN"/>
    <property type="match status" value="1"/>
</dbReference>
<keyword evidence="3" id="KW-1185">Reference proteome</keyword>
<dbReference type="AlphaFoldDB" id="A0A5S9IJS0"/>
<dbReference type="EMBL" id="AP019860">
    <property type="protein sequence ID" value="BBM82340.1"/>
    <property type="molecule type" value="Genomic_DNA"/>
</dbReference>
<reference evidence="2 3" key="1">
    <citation type="submission" date="2019-08" db="EMBL/GenBank/DDBJ databases">
        <title>Complete genome sequence of Candidatus Uab amorphum.</title>
        <authorList>
            <person name="Shiratori T."/>
            <person name="Suzuki S."/>
            <person name="Kakizawa Y."/>
            <person name="Ishida K."/>
        </authorList>
    </citation>
    <scope>NUCLEOTIDE SEQUENCE [LARGE SCALE GENOMIC DNA]</scope>
    <source>
        <strain evidence="2 3">SRT547</strain>
    </source>
</reference>
<accession>A0A5S9IJS0</accession>
<sequence length="126" mass="14859">MYSFKTFFICVFIASFLGCSSSEERYERISRQETALKEERKKIVNLQNAIEDAAKAHSNLKKRYTQLEQLREENDNNGNPVGPTPPSIDDAYGDQLRQIKKNYEEITNKIEELFEERKRIVEEQYD</sequence>
<feature type="region of interest" description="Disordered" evidence="1">
    <location>
        <begin position="72"/>
        <end position="92"/>
    </location>
</feature>
<dbReference type="RefSeq" id="WP_151966587.1">
    <property type="nucleotide sequence ID" value="NZ_AP019860.1"/>
</dbReference>
<organism evidence="2 3">
    <name type="scientific">Uabimicrobium amorphum</name>
    <dbReference type="NCBI Taxonomy" id="2596890"/>
    <lineage>
        <taxon>Bacteria</taxon>
        <taxon>Pseudomonadati</taxon>
        <taxon>Planctomycetota</taxon>
        <taxon>Candidatus Uabimicrobiia</taxon>
        <taxon>Candidatus Uabimicrobiales</taxon>
        <taxon>Candidatus Uabimicrobiaceae</taxon>
        <taxon>Candidatus Uabimicrobium</taxon>
    </lineage>
</organism>
<dbReference type="KEGG" id="uam:UABAM_00683"/>
<dbReference type="Proteomes" id="UP000326354">
    <property type="component" value="Chromosome"/>
</dbReference>
<protein>
    <recommendedName>
        <fullName evidence="4">Lipoprotein</fullName>
    </recommendedName>
</protein>
<gene>
    <name evidence="2" type="ORF">UABAM_00683</name>
</gene>
<name>A0A5S9IJS0_UABAM</name>
<evidence type="ECO:0000313" key="2">
    <source>
        <dbReference type="EMBL" id="BBM82340.1"/>
    </source>
</evidence>
<evidence type="ECO:0008006" key="4">
    <source>
        <dbReference type="Google" id="ProtNLM"/>
    </source>
</evidence>
<proteinExistence type="predicted"/>
<evidence type="ECO:0000313" key="3">
    <source>
        <dbReference type="Proteomes" id="UP000326354"/>
    </source>
</evidence>